<dbReference type="GO" id="GO:0003677">
    <property type="term" value="F:DNA binding"/>
    <property type="evidence" value="ECO:0007669"/>
    <property type="project" value="UniProtKB-KW"/>
</dbReference>
<evidence type="ECO:0000256" key="4">
    <source>
        <dbReference type="ARBA" id="ARBA00023163"/>
    </source>
</evidence>
<gene>
    <name evidence="10" type="ORF">IFM89_000183</name>
</gene>
<keyword evidence="8" id="KW-0732">Signal</keyword>
<feature type="region of interest" description="Disordered" evidence="7">
    <location>
        <begin position="208"/>
        <end position="255"/>
    </location>
</feature>
<feature type="compositionally biased region" description="Polar residues" evidence="7">
    <location>
        <begin position="208"/>
        <end position="234"/>
    </location>
</feature>
<dbReference type="OrthoDB" id="1299653at2759"/>
<evidence type="ECO:0000259" key="9">
    <source>
        <dbReference type="PROSITE" id="PS50217"/>
    </source>
</evidence>
<sequence length="441" mass="48718">MIKNISRLLYTLVFLHGSLNCSCSLFQQIYRSKQSYQQVEMDPKPVEEMITCISNLSSNASMFSRRNMKRSASELELEKFLRPTNELKIDDSANDKSGETSVQKVRICRETQGFFSIQGEEKCFEDFSASDPTFTFGNQYWIFWVGQVSGHQDKMNNFSNCGGGLTESVVWIQNQVPKLSSISATIDSQSSICGPASSGITFACTATGSAGSPTSAHKPNGDNQATGTNSGSSREQSDDDDIEIDGASCGQSVDPTTVKKIRRMVSNRESARRSRRRKQEHLVDLETQVDQLRAENGSFYKQYADANRQFSEAATDNRVLKSDVEALRVKVKLAEDMVARGSLTCSLNHLLQSYSNSSQPFNSHDLFQSSEISPPLGVRGEDASYINMTGSGQGSALGLEDVDTGNGSIKHRLNRNTPLIQRNASLDHLQNLQSCLSEDWP</sequence>
<keyword evidence="6" id="KW-0175">Coiled coil</keyword>
<dbReference type="InterPro" id="IPR046347">
    <property type="entry name" value="bZIP_sf"/>
</dbReference>
<dbReference type="Pfam" id="PF12498">
    <property type="entry name" value="bZIP_C"/>
    <property type="match status" value="1"/>
</dbReference>
<keyword evidence="11" id="KW-1185">Reference proteome</keyword>
<proteinExistence type="predicted"/>
<evidence type="ECO:0000256" key="2">
    <source>
        <dbReference type="ARBA" id="ARBA00023015"/>
    </source>
</evidence>
<dbReference type="PROSITE" id="PS50217">
    <property type="entry name" value="BZIP"/>
    <property type="match status" value="1"/>
</dbReference>
<dbReference type="PROSITE" id="PS00036">
    <property type="entry name" value="BZIP_BASIC"/>
    <property type="match status" value="1"/>
</dbReference>
<evidence type="ECO:0000256" key="7">
    <source>
        <dbReference type="SAM" id="MobiDB-lite"/>
    </source>
</evidence>
<name>A0A835I6E9_9MAGN</name>
<feature type="coiled-coil region" evidence="6">
    <location>
        <begin position="268"/>
        <end position="295"/>
    </location>
</feature>
<dbReference type="SMART" id="SM00338">
    <property type="entry name" value="BRLZ"/>
    <property type="match status" value="1"/>
</dbReference>
<dbReference type="Pfam" id="PF00170">
    <property type="entry name" value="bZIP_1"/>
    <property type="match status" value="1"/>
</dbReference>
<evidence type="ECO:0000256" key="1">
    <source>
        <dbReference type="ARBA" id="ARBA00004123"/>
    </source>
</evidence>
<dbReference type="PANTHER" id="PTHR47693">
    <property type="entry name" value="BZIP TRANSCRIPTION FACTOR RISBZ3-RELATED"/>
    <property type="match status" value="1"/>
</dbReference>
<keyword evidence="3" id="KW-0238">DNA-binding</keyword>
<reference evidence="10 11" key="1">
    <citation type="submission" date="2020-10" db="EMBL/GenBank/DDBJ databases">
        <title>The Coptis chinensis genome and diversification of protoberbering-type alkaloids.</title>
        <authorList>
            <person name="Wang B."/>
            <person name="Shu S."/>
            <person name="Song C."/>
            <person name="Liu Y."/>
        </authorList>
    </citation>
    <scope>NUCLEOTIDE SEQUENCE [LARGE SCALE GENOMIC DNA]</scope>
    <source>
        <strain evidence="10">HL-2020</strain>
        <tissue evidence="10">Leaf</tissue>
    </source>
</reference>
<evidence type="ECO:0000256" key="8">
    <source>
        <dbReference type="SAM" id="SignalP"/>
    </source>
</evidence>
<organism evidence="10 11">
    <name type="scientific">Coptis chinensis</name>
    <dbReference type="NCBI Taxonomy" id="261450"/>
    <lineage>
        <taxon>Eukaryota</taxon>
        <taxon>Viridiplantae</taxon>
        <taxon>Streptophyta</taxon>
        <taxon>Embryophyta</taxon>
        <taxon>Tracheophyta</taxon>
        <taxon>Spermatophyta</taxon>
        <taxon>Magnoliopsida</taxon>
        <taxon>Ranunculales</taxon>
        <taxon>Ranunculaceae</taxon>
        <taxon>Coptidoideae</taxon>
        <taxon>Coptis</taxon>
    </lineage>
</organism>
<protein>
    <recommendedName>
        <fullName evidence="9">BZIP domain-containing protein</fullName>
    </recommendedName>
</protein>
<feature type="signal peptide" evidence="8">
    <location>
        <begin position="1"/>
        <end position="23"/>
    </location>
</feature>
<comment type="subcellular location">
    <subcellularLocation>
        <location evidence="1">Nucleus</location>
    </subcellularLocation>
</comment>
<dbReference type="InterPro" id="IPR004827">
    <property type="entry name" value="bZIP"/>
</dbReference>
<dbReference type="InterPro" id="IPR044168">
    <property type="entry name" value="RISBZ3/4/5"/>
</dbReference>
<keyword evidence="2" id="KW-0805">Transcription regulation</keyword>
<dbReference type="AlphaFoldDB" id="A0A835I6E9"/>
<accession>A0A835I6E9</accession>
<feature type="domain" description="BZIP" evidence="9">
    <location>
        <begin position="257"/>
        <end position="320"/>
    </location>
</feature>
<evidence type="ECO:0000313" key="10">
    <source>
        <dbReference type="EMBL" id="KAF9612435.1"/>
    </source>
</evidence>
<evidence type="ECO:0000256" key="5">
    <source>
        <dbReference type="ARBA" id="ARBA00023242"/>
    </source>
</evidence>
<evidence type="ECO:0000256" key="3">
    <source>
        <dbReference type="ARBA" id="ARBA00023125"/>
    </source>
</evidence>
<evidence type="ECO:0000256" key="6">
    <source>
        <dbReference type="SAM" id="Coils"/>
    </source>
</evidence>
<evidence type="ECO:0000313" key="11">
    <source>
        <dbReference type="Proteomes" id="UP000631114"/>
    </source>
</evidence>
<dbReference type="GO" id="GO:0003700">
    <property type="term" value="F:DNA-binding transcription factor activity"/>
    <property type="evidence" value="ECO:0007669"/>
    <property type="project" value="InterPro"/>
</dbReference>
<dbReference type="EMBL" id="JADFTS010000003">
    <property type="protein sequence ID" value="KAF9612435.1"/>
    <property type="molecule type" value="Genomic_DNA"/>
</dbReference>
<dbReference type="FunFam" id="1.20.5.170:FF:000020">
    <property type="entry name" value="BZIP transcription factor"/>
    <property type="match status" value="1"/>
</dbReference>
<dbReference type="Gene3D" id="1.20.5.170">
    <property type="match status" value="1"/>
</dbReference>
<dbReference type="SUPFAM" id="SSF57959">
    <property type="entry name" value="Leucine zipper domain"/>
    <property type="match status" value="1"/>
</dbReference>
<comment type="caution">
    <text evidence="10">The sequence shown here is derived from an EMBL/GenBank/DDBJ whole genome shotgun (WGS) entry which is preliminary data.</text>
</comment>
<feature type="chain" id="PRO_5032946088" description="BZIP domain-containing protein" evidence="8">
    <location>
        <begin position="24"/>
        <end position="441"/>
    </location>
</feature>
<keyword evidence="4" id="KW-0804">Transcription</keyword>
<dbReference type="PANTHER" id="PTHR47693:SF1">
    <property type="entry name" value="BZIP TRANSCRIPTION FACTOR RISBZ3"/>
    <property type="match status" value="1"/>
</dbReference>
<dbReference type="GO" id="GO:0005634">
    <property type="term" value="C:nucleus"/>
    <property type="evidence" value="ECO:0007669"/>
    <property type="project" value="UniProtKB-SubCell"/>
</dbReference>
<dbReference type="InterPro" id="IPR020983">
    <property type="entry name" value="Basic_leucine-zipper_C"/>
</dbReference>
<dbReference type="Proteomes" id="UP000631114">
    <property type="component" value="Unassembled WGS sequence"/>
</dbReference>
<keyword evidence="5" id="KW-0539">Nucleus</keyword>